<keyword evidence="6 14" id="KW-0378">Hydrolase</keyword>
<dbReference type="InterPro" id="IPR001000">
    <property type="entry name" value="GH10_dom"/>
</dbReference>
<feature type="compositionally biased region" description="Acidic residues" evidence="10">
    <location>
        <begin position="1447"/>
        <end position="1456"/>
    </location>
</feature>
<dbReference type="Pfam" id="PF18099">
    <property type="entry name" value="CBM_35_2"/>
    <property type="match status" value="1"/>
</dbReference>
<evidence type="ECO:0000259" key="12">
    <source>
        <dbReference type="PROSITE" id="PS51760"/>
    </source>
</evidence>
<evidence type="ECO:0000256" key="6">
    <source>
        <dbReference type="ARBA" id="ARBA00022801"/>
    </source>
</evidence>
<evidence type="ECO:0000256" key="5">
    <source>
        <dbReference type="ARBA" id="ARBA00022729"/>
    </source>
</evidence>
<dbReference type="InterPro" id="IPR018247">
    <property type="entry name" value="EF_Hand_1_Ca_BS"/>
</dbReference>
<organism evidence="14 15">
    <name type="scientific">Rubripirellula obstinata</name>
    <dbReference type="NCBI Taxonomy" id="406547"/>
    <lineage>
        <taxon>Bacteria</taxon>
        <taxon>Pseudomonadati</taxon>
        <taxon>Planctomycetota</taxon>
        <taxon>Planctomycetia</taxon>
        <taxon>Pirellulales</taxon>
        <taxon>Pirellulaceae</taxon>
        <taxon>Rubripirellula</taxon>
    </lineage>
</organism>
<evidence type="ECO:0000313" key="15">
    <source>
        <dbReference type="Proteomes" id="UP000322699"/>
    </source>
</evidence>
<dbReference type="Pfam" id="PF20009">
    <property type="entry name" value="GEVED"/>
    <property type="match status" value="1"/>
</dbReference>
<dbReference type="PROSITE" id="PS51820">
    <property type="entry name" value="PA14"/>
    <property type="match status" value="2"/>
</dbReference>
<dbReference type="OrthoDB" id="2806980at2"/>
<dbReference type="PANTHER" id="PTHR31490:SF88">
    <property type="entry name" value="BETA-XYLANASE"/>
    <property type="match status" value="1"/>
</dbReference>
<dbReference type="GO" id="GO:0031176">
    <property type="term" value="F:endo-1,4-beta-xylanase activity"/>
    <property type="evidence" value="ECO:0007669"/>
    <property type="project" value="UniProtKB-EC"/>
</dbReference>
<dbReference type="PROSITE" id="PS51760">
    <property type="entry name" value="GH10_2"/>
    <property type="match status" value="1"/>
</dbReference>
<comment type="similarity">
    <text evidence="2">Belongs to the glycosyl hydrolase 10 (cellulase F) family.</text>
</comment>
<evidence type="ECO:0000256" key="1">
    <source>
        <dbReference type="ARBA" id="ARBA00000681"/>
    </source>
</evidence>
<proteinExistence type="inferred from homology"/>
<evidence type="ECO:0000313" key="14">
    <source>
        <dbReference type="EMBL" id="KAA1259862.1"/>
    </source>
</evidence>
<dbReference type="SUPFAM" id="SSF141072">
    <property type="entry name" value="CalX-like"/>
    <property type="match status" value="1"/>
</dbReference>
<sequence>MAKHFSSSRLKGRANSSVSRRISRIETLEARQLLAAEISGWVGSYYGSVTPDASPDLIRHDALIDFDWGQRSALNNTGDSDGSSARWESNLQSDHTATHQLIFRMEPQDGLRLWVDNQIVVDAWGGVGSDEFIADVPLVADQATPVRIETLDISGASRLWLGWTSPELPVEVVGPEWTPLSTDQMQTLDAAEPRGVLFEQLSSVAGDFLDTGDVDFDAVASGVRASTVSASASSTSHPAQRMRGFVVPETDGNYQFRISGGDASRLLLADDATPELARVIASANTATAPGQWNVTASQTSAGVRLLAGVQYYIEARQTDSGSYDGLQVQWRRDGSAAWTAIPNEELRPVQAEVGVRAIVSAVNETDASTVLSFDVFRTDDFGRDLVVDLDYGGTADRGVDYTGANPTVTIPAGDRSARVQVVVTSDGMDEVREAIEVGVAASGDYQLTSPIRTRTTLSIFGNLAPAGSSLVGDDPLLVGNIDQVSGNSSANLSNRTAVDEEGGAINGTVLVVDTSSSPANAPDVLVRWDVDQNLIPDETIYADFYYRRTGTPWVPMVFELQDKTSSDRWGRTELTATGFWQRAQIPITPGEALSGDSLRVELSMDSRNAAVEIANFQFKRFFSGDAEAEAILSADAVLLGNVDVTAGSTGSNPAIYTNRTATAAEQVPFDDVLAVDIQTPRNFLGQIGPRWNSQVPIEPGSMLTAQMWLRTDDAPFDVRLQVTQAAAVRAPLREDFQVDGQWRLYEFDFEAAIASVPGEVQLELAIGRSLGTIEIGGVQLLNRGIAPDLRQFLPQTYDNYTERDADSDWRWEAQQSVLQNRRNELVVNVTNTAGNPIVGATIEVNQVEHAYKFGNILRTEYISSTDPRSSTPESLRHQAIASRLFNSITIANGIRWVPWDSNEANGRASVDWVNENVRDLHGHHLTWGHLDFVPNSVEAEYFRLIAEESQSVATAYLRQAQLDHVAEIASAEFGIGGLIEGTDRPIVAHWDVANHPVLIKQLWNILREGGPLAGPVGEVFDVAAANAHPDTLLIVNEGQTISRIDNPLRFEYYELVEDLLAAGKQVEGIGFMNHFNFDSSPSPTLFNEYLDYFAELGLPLLMTEFDVDSNGTDYQTQADWSEDYFLNVFANPATIGVISYGFWDLAHWRDDEGAAWYEADWEAKPNADVFVDQIFREWQTNTLGSTRDDGSYRTMAFDGQHQVTVTIDGQAYEMMAEVDPSGGVVNFVLDVPTQVAYQETTVTNGTRIEAEAFDLGGSGVAYSDTSPGNQGDVFRTDVDVDIYEAIDGTETEGFSVGRPNGAGEWMEYTADVVAGTYDIDFRLAASGNDTTRTVRVLIADDANESSAFTELGIVSVPLTGSQSNWQTVTLAGVDLSPWAGSDRVIRLETDGFNFQFNWFEFNSPQLDFGDAPFETLLADDGARHAAIGPQLGDSRDSEPDGLASADADGDGNDDDGVMFGAINVGGTMAGVNIKLPADTEGQIDAWIDFNRNGSFDAGEKIIHDLSVNELEQTINYMIPTNLPGGVTVGDTYARVRISSDGGLGPTGFAADGEVEDYVVSIVEPPQVESVVVNEGSTQRSSLDSVRITFDAVVDINQTDGDPFQITRDGSAGTLVPLVAIDDSSGKTVVDLTFAAGDSFVTDFGSLLDGDYQLRIDATLVTDRGVRLDGNRDGLAGDDYTMSAADGLFRMYGDADGSKSVGLSDFAMFRSVFGTSPSDPSAMSGLDSDGDGDIGLSDFAAFRANFGR</sequence>
<dbReference type="PROSITE" id="PS51175">
    <property type="entry name" value="CBM6"/>
    <property type="match status" value="1"/>
</dbReference>
<dbReference type="PROSITE" id="PS00018">
    <property type="entry name" value="EF_HAND_1"/>
    <property type="match status" value="2"/>
</dbReference>
<dbReference type="CDD" id="cd04080">
    <property type="entry name" value="CBM6_cellulase-like"/>
    <property type="match status" value="1"/>
</dbReference>
<protein>
    <recommendedName>
        <fullName evidence="3">endo-1,4-beta-xylanase</fullName>
        <ecNumber evidence="3">3.2.1.8</ecNumber>
    </recommendedName>
</protein>
<dbReference type="SUPFAM" id="SSF51445">
    <property type="entry name" value="(Trans)glycosidases"/>
    <property type="match status" value="1"/>
</dbReference>
<dbReference type="Pfam" id="PF07691">
    <property type="entry name" value="PA14"/>
    <property type="match status" value="1"/>
</dbReference>
<dbReference type="InterPro" id="IPR041342">
    <property type="entry name" value="CBM35"/>
</dbReference>
<dbReference type="InterPro" id="IPR005084">
    <property type="entry name" value="CBM6"/>
</dbReference>
<dbReference type="InterPro" id="IPR038081">
    <property type="entry name" value="CalX-like_sf"/>
</dbReference>
<dbReference type="InterPro" id="IPR044846">
    <property type="entry name" value="GH10"/>
</dbReference>
<evidence type="ECO:0000256" key="10">
    <source>
        <dbReference type="SAM" id="MobiDB-lite"/>
    </source>
</evidence>
<keyword evidence="8 14" id="KW-0326">Glycosidase</keyword>
<dbReference type="EC" id="3.2.1.8" evidence="3"/>
<keyword evidence="15" id="KW-1185">Reference proteome</keyword>
<evidence type="ECO:0000256" key="8">
    <source>
        <dbReference type="ARBA" id="ARBA00023295"/>
    </source>
</evidence>
<dbReference type="InterPro" id="IPR008979">
    <property type="entry name" value="Galactose-bd-like_sf"/>
</dbReference>
<dbReference type="InterPro" id="IPR036439">
    <property type="entry name" value="Dockerin_dom_sf"/>
</dbReference>
<dbReference type="Gene3D" id="2.60.120.260">
    <property type="entry name" value="Galactose-binding domain-like"/>
    <property type="match status" value="2"/>
</dbReference>
<dbReference type="InterPro" id="IPR011658">
    <property type="entry name" value="PA14_dom"/>
</dbReference>
<feature type="domain" description="PA14" evidence="13">
    <location>
        <begin position="191"/>
        <end position="345"/>
    </location>
</feature>
<name>A0A5B1CI03_9BACT</name>
<evidence type="ECO:0000256" key="3">
    <source>
        <dbReference type="ARBA" id="ARBA00012590"/>
    </source>
</evidence>
<dbReference type="InterPro" id="IPR045474">
    <property type="entry name" value="GEVED"/>
</dbReference>
<keyword evidence="4 14" id="KW-0858">Xylan degradation</keyword>
<evidence type="ECO:0000256" key="2">
    <source>
        <dbReference type="ARBA" id="ARBA00007495"/>
    </source>
</evidence>
<dbReference type="EMBL" id="VRLW01000001">
    <property type="protein sequence ID" value="KAA1259862.1"/>
    <property type="molecule type" value="Genomic_DNA"/>
</dbReference>
<keyword evidence="7" id="KW-0119">Carbohydrate metabolism</keyword>
<dbReference type="Pfam" id="PF00331">
    <property type="entry name" value="Glyco_hydro_10"/>
    <property type="match status" value="1"/>
</dbReference>
<dbReference type="GO" id="GO:0045493">
    <property type="term" value="P:xylan catabolic process"/>
    <property type="evidence" value="ECO:0007669"/>
    <property type="project" value="UniProtKB-KW"/>
</dbReference>
<dbReference type="PANTHER" id="PTHR31490">
    <property type="entry name" value="GLYCOSYL HYDROLASE"/>
    <property type="match status" value="1"/>
</dbReference>
<evidence type="ECO:0000256" key="4">
    <source>
        <dbReference type="ARBA" id="ARBA00022651"/>
    </source>
</evidence>
<feature type="domain" description="PA14" evidence="13">
    <location>
        <begin position="36"/>
        <end position="177"/>
    </location>
</feature>
<dbReference type="SUPFAM" id="SSF49785">
    <property type="entry name" value="Galactose-binding domain-like"/>
    <property type="match status" value="1"/>
</dbReference>
<dbReference type="GO" id="GO:0030246">
    <property type="term" value="F:carbohydrate binding"/>
    <property type="evidence" value="ECO:0007669"/>
    <property type="project" value="InterPro"/>
</dbReference>
<dbReference type="RefSeq" id="WP_084422380.1">
    <property type="nucleotide sequence ID" value="NZ_LWSK01000012.1"/>
</dbReference>
<dbReference type="SUPFAM" id="SSF56988">
    <property type="entry name" value="Anthrax protective antigen"/>
    <property type="match status" value="1"/>
</dbReference>
<dbReference type="Gene3D" id="3.90.182.10">
    <property type="entry name" value="Toxin - Anthrax Protective Antigen,domain 1"/>
    <property type="match status" value="1"/>
</dbReference>
<dbReference type="SMART" id="SM00758">
    <property type="entry name" value="PA14"/>
    <property type="match status" value="2"/>
</dbReference>
<dbReference type="Gene3D" id="1.10.1330.10">
    <property type="entry name" value="Dockerin domain"/>
    <property type="match status" value="1"/>
</dbReference>
<feature type="domain" description="GH10" evidence="12">
    <location>
        <begin position="868"/>
        <end position="1173"/>
    </location>
</feature>
<keyword evidence="5" id="KW-0732">Signal</keyword>
<gene>
    <name evidence="14" type="primary">xlnA</name>
    <name evidence="14" type="ORF">LF1_23990</name>
</gene>
<evidence type="ECO:0000259" key="13">
    <source>
        <dbReference type="PROSITE" id="PS51820"/>
    </source>
</evidence>
<dbReference type="InterPro" id="IPR037524">
    <property type="entry name" value="PA14/GLEYA"/>
</dbReference>
<reference evidence="14 15" key="1">
    <citation type="submission" date="2019-08" db="EMBL/GenBank/DDBJ databases">
        <title>Deep-cultivation of Planctomycetes and their phenomic and genomic characterization uncovers novel biology.</title>
        <authorList>
            <person name="Wiegand S."/>
            <person name="Jogler M."/>
            <person name="Boedeker C."/>
            <person name="Pinto D."/>
            <person name="Vollmers J."/>
            <person name="Rivas-Marin E."/>
            <person name="Kohn T."/>
            <person name="Peeters S.H."/>
            <person name="Heuer A."/>
            <person name="Rast P."/>
            <person name="Oberbeckmann S."/>
            <person name="Bunk B."/>
            <person name="Jeske O."/>
            <person name="Meyerdierks A."/>
            <person name="Storesund J.E."/>
            <person name="Kallscheuer N."/>
            <person name="Luecker S."/>
            <person name="Lage O.M."/>
            <person name="Pohl T."/>
            <person name="Merkel B.J."/>
            <person name="Hornburger P."/>
            <person name="Mueller R.-W."/>
            <person name="Bruemmer F."/>
            <person name="Labrenz M."/>
            <person name="Spormann A.M."/>
            <person name="Op Den Camp H."/>
            <person name="Overmann J."/>
            <person name="Amann R."/>
            <person name="Jetten M.S.M."/>
            <person name="Mascher T."/>
            <person name="Medema M.H."/>
            <person name="Devos D.P."/>
            <person name="Kaster A.-K."/>
            <person name="Ovreas L."/>
            <person name="Rohde M."/>
            <person name="Galperin M.Y."/>
            <person name="Jogler C."/>
        </authorList>
    </citation>
    <scope>NUCLEOTIDE SEQUENCE [LARGE SCALE GENOMIC DNA]</scope>
    <source>
        <strain evidence="14 15">LF1</strain>
    </source>
</reference>
<accession>A0A5B1CI03</accession>
<dbReference type="Proteomes" id="UP000322699">
    <property type="component" value="Unassembled WGS sequence"/>
</dbReference>
<feature type="domain" description="CBM6" evidence="11">
    <location>
        <begin position="1246"/>
        <end position="1402"/>
    </location>
</feature>
<evidence type="ECO:0000256" key="7">
    <source>
        <dbReference type="ARBA" id="ARBA00023277"/>
    </source>
</evidence>
<dbReference type="Gene3D" id="2.60.40.2030">
    <property type="match status" value="1"/>
</dbReference>
<dbReference type="Gene3D" id="3.20.20.80">
    <property type="entry name" value="Glycosidases"/>
    <property type="match status" value="1"/>
</dbReference>
<feature type="region of interest" description="Disordered" evidence="10">
    <location>
        <begin position="1427"/>
        <end position="1456"/>
    </location>
</feature>
<evidence type="ECO:0000259" key="11">
    <source>
        <dbReference type="PROSITE" id="PS51175"/>
    </source>
</evidence>
<comment type="caution">
    <text evidence="14">The sequence shown here is derived from an EMBL/GenBank/DDBJ whole genome shotgun (WGS) entry which is preliminary data.</text>
</comment>
<dbReference type="InterPro" id="IPR017853">
    <property type="entry name" value="GH"/>
</dbReference>
<evidence type="ECO:0000256" key="9">
    <source>
        <dbReference type="ARBA" id="ARBA00023326"/>
    </source>
</evidence>
<dbReference type="SMART" id="SM00633">
    <property type="entry name" value="Glyco_10"/>
    <property type="match status" value="1"/>
</dbReference>
<keyword evidence="9" id="KW-0624">Polysaccharide degradation</keyword>
<comment type="catalytic activity">
    <reaction evidence="1">
        <text>Endohydrolysis of (1-&gt;4)-beta-D-xylosidic linkages in xylans.</text>
        <dbReference type="EC" id="3.2.1.8"/>
    </reaction>
</comment>